<feature type="region of interest" description="Disordered" evidence="1">
    <location>
        <begin position="22"/>
        <end position="48"/>
    </location>
</feature>
<dbReference type="GeneID" id="14918793"/>
<reference evidence="2 3" key="1">
    <citation type="journal article" date="2013" name="Genome Biol.">
        <title>Genome of Acanthamoeba castellanii highlights extensive lateral gene transfer and early evolution of tyrosine kinase signaling.</title>
        <authorList>
            <person name="Clarke M."/>
            <person name="Lohan A.J."/>
            <person name="Liu B."/>
            <person name="Lagkouvardos I."/>
            <person name="Roy S."/>
            <person name="Zafar N."/>
            <person name="Bertelli C."/>
            <person name="Schilde C."/>
            <person name="Kianianmomeni A."/>
            <person name="Burglin T.R."/>
            <person name="Frech C."/>
            <person name="Turcotte B."/>
            <person name="Kopec K.O."/>
            <person name="Synnott J.M."/>
            <person name="Choo C."/>
            <person name="Paponov I."/>
            <person name="Finkler A."/>
            <person name="Soon Heng Tan C."/>
            <person name="Hutchins A.P."/>
            <person name="Weinmeier T."/>
            <person name="Rattei T."/>
            <person name="Chu J.S."/>
            <person name="Gimenez G."/>
            <person name="Irimia M."/>
            <person name="Rigden D.J."/>
            <person name="Fitzpatrick D.A."/>
            <person name="Lorenzo-Morales J."/>
            <person name="Bateman A."/>
            <person name="Chiu C.H."/>
            <person name="Tang P."/>
            <person name="Hegemann P."/>
            <person name="Fromm H."/>
            <person name="Raoult D."/>
            <person name="Greub G."/>
            <person name="Miranda-Saavedra D."/>
            <person name="Chen N."/>
            <person name="Nash P."/>
            <person name="Ginger M.L."/>
            <person name="Horn M."/>
            <person name="Schaap P."/>
            <person name="Caler L."/>
            <person name="Loftus B."/>
        </authorList>
    </citation>
    <scope>NUCLEOTIDE SEQUENCE [LARGE SCALE GENOMIC DNA]</scope>
    <source>
        <strain evidence="2 3">Neff</strain>
    </source>
</reference>
<feature type="non-terminal residue" evidence="2">
    <location>
        <position position="119"/>
    </location>
</feature>
<keyword evidence="3" id="KW-1185">Reference proteome</keyword>
<gene>
    <name evidence="2" type="ORF">ACA1_083940</name>
</gene>
<evidence type="ECO:0000313" key="2">
    <source>
        <dbReference type="EMBL" id="ELR18044.1"/>
    </source>
</evidence>
<dbReference type="EMBL" id="KB007962">
    <property type="protein sequence ID" value="ELR18044.1"/>
    <property type="molecule type" value="Genomic_DNA"/>
</dbReference>
<dbReference type="AlphaFoldDB" id="L8GXS0"/>
<name>L8GXS0_ACACF</name>
<evidence type="ECO:0000256" key="1">
    <source>
        <dbReference type="SAM" id="MobiDB-lite"/>
    </source>
</evidence>
<accession>L8GXS0</accession>
<feature type="compositionally biased region" description="Basic and acidic residues" evidence="1">
    <location>
        <begin position="34"/>
        <end position="47"/>
    </location>
</feature>
<dbReference type="Proteomes" id="UP000011083">
    <property type="component" value="Unassembled WGS sequence"/>
</dbReference>
<sequence length="119" mass="12586">VFSDIVSWIAARAETAESPIPAEAATPRFFPEPTAEKKGSIISDRKASCPPDSLDDFIPGTAAPPSPAFTLDRSLSLTAPAFASVEEYDGELLLADDENAQPLISPRTLDALAKSTIRA</sequence>
<dbReference type="KEGG" id="acan:ACA1_083940"/>
<organism evidence="2 3">
    <name type="scientific">Acanthamoeba castellanii (strain ATCC 30010 / Neff)</name>
    <dbReference type="NCBI Taxonomy" id="1257118"/>
    <lineage>
        <taxon>Eukaryota</taxon>
        <taxon>Amoebozoa</taxon>
        <taxon>Discosea</taxon>
        <taxon>Longamoebia</taxon>
        <taxon>Centramoebida</taxon>
        <taxon>Acanthamoebidae</taxon>
        <taxon>Acanthamoeba</taxon>
    </lineage>
</organism>
<proteinExistence type="predicted"/>
<evidence type="ECO:0000313" key="3">
    <source>
        <dbReference type="Proteomes" id="UP000011083"/>
    </source>
</evidence>
<dbReference type="RefSeq" id="XP_004340063.1">
    <property type="nucleotide sequence ID" value="XM_004340015.1"/>
</dbReference>
<dbReference type="VEuPathDB" id="AmoebaDB:ACA1_083940"/>
<protein>
    <submittedName>
        <fullName evidence="2">Uncharacterized protein</fullName>
    </submittedName>
</protein>